<evidence type="ECO:0000256" key="10">
    <source>
        <dbReference type="ARBA" id="ARBA00049302"/>
    </source>
</evidence>
<dbReference type="PRINTS" id="PR02008">
    <property type="entry name" value="RCMTFAMILY"/>
</dbReference>
<comment type="subcellular location">
    <subcellularLocation>
        <location evidence="1">Mitochondrion</location>
    </subcellularLocation>
</comment>
<dbReference type="InterPro" id="IPR029063">
    <property type="entry name" value="SAM-dependent_MTases_sf"/>
</dbReference>
<evidence type="ECO:0000256" key="3">
    <source>
        <dbReference type="ARBA" id="ARBA00022603"/>
    </source>
</evidence>
<feature type="binding site" evidence="11">
    <location>
        <begin position="121"/>
        <end position="127"/>
    </location>
    <ligand>
        <name>S-adenosyl-L-methionine</name>
        <dbReference type="ChEBI" id="CHEBI:59789"/>
    </ligand>
</feature>
<keyword evidence="14" id="KW-1185">Reference proteome</keyword>
<dbReference type="SUPFAM" id="SSF53335">
    <property type="entry name" value="S-adenosyl-L-methionine-dependent methyltransferases"/>
    <property type="match status" value="1"/>
</dbReference>
<comment type="catalytic activity">
    <reaction evidence="10">
        <text>a cytidine in rRNA + S-adenosyl-L-methionine = a 5-methylcytidine in rRNA + S-adenosyl-L-homocysteine + H(+)</text>
        <dbReference type="Rhea" id="RHEA:61484"/>
        <dbReference type="Rhea" id="RHEA-COMP:15836"/>
        <dbReference type="Rhea" id="RHEA-COMP:15837"/>
        <dbReference type="ChEBI" id="CHEBI:15378"/>
        <dbReference type="ChEBI" id="CHEBI:57856"/>
        <dbReference type="ChEBI" id="CHEBI:59789"/>
        <dbReference type="ChEBI" id="CHEBI:74483"/>
        <dbReference type="ChEBI" id="CHEBI:82748"/>
    </reaction>
</comment>
<dbReference type="OMA" id="YFHCNEY"/>
<keyword evidence="8" id="KW-0496">Mitochondrion</keyword>
<evidence type="ECO:0000256" key="2">
    <source>
        <dbReference type="ARBA" id="ARBA00022552"/>
    </source>
</evidence>
<dbReference type="GO" id="GO:0003723">
    <property type="term" value="F:RNA binding"/>
    <property type="evidence" value="ECO:0007669"/>
    <property type="project" value="UniProtKB-UniRule"/>
</dbReference>
<evidence type="ECO:0000259" key="12">
    <source>
        <dbReference type="PROSITE" id="PS51686"/>
    </source>
</evidence>
<dbReference type="CDD" id="cd02440">
    <property type="entry name" value="AdoMet_MTases"/>
    <property type="match status" value="1"/>
</dbReference>
<dbReference type="OrthoDB" id="427002at2759"/>
<dbReference type="Gene3D" id="3.40.50.150">
    <property type="entry name" value="Vaccinia Virus protein VP39"/>
    <property type="match status" value="1"/>
</dbReference>
<evidence type="ECO:0000256" key="6">
    <source>
        <dbReference type="ARBA" id="ARBA00022884"/>
    </source>
</evidence>
<evidence type="ECO:0000256" key="9">
    <source>
        <dbReference type="ARBA" id="ARBA00042050"/>
    </source>
</evidence>
<accession>A0A137P622</accession>
<proteinExistence type="inferred from homology"/>
<evidence type="ECO:0000256" key="11">
    <source>
        <dbReference type="PROSITE-ProRule" id="PRU01023"/>
    </source>
</evidence>
<dbReference type="GO" id="GO:0031167">
    <property type="term" value="P:rRNA methylation"/>
    <property type="evidence" value="ECO:0007669"/>
    <property type="project" value="TreeGrafter"/>
</dbReference>
<keyword evidence="4 11" id="KW-0808">Transferase</keyword>
<feature type="binding site" evidence="11">
    <location>
        <position position="180"/>
    </location>
    <ligand>
        <name>S-adenosyl-L-methionine</name>
        <dbReference type="ChEBI" id="CHEBI:59789"/>
    </ligand>
</feature>
<sequence length="332" mass="37214">MGKDQKVPQKSAKGFIHYYSNIYGQERWSTLIKALFKPTRHACLINLPTITSPQTQELLKYPDSLEDITTLHRISQEANNPFPSPQQDEQGVFTHYLLDAASLLPVQALNIENHHDVLDLCAAPGGKSVAIGQYLLGGTGSLHSNEVSRERFHRLKNVLHSYFQPTHAPPLIQFKITQTDGTKSGLFGINKFDRILLDAPCSTERHVLHSPQELSSWSTKLTKFNADRQFSLIQSAWNMLKPGGQIVYATCSLSPLENDDIVDRLKRRFGEEVEVNPVSFQLGEATKYGWVCLPDTAQGFGPLYFCNIRKNTDYSDGSEDDDDDEVSDVSST</sequence>
<keyword evidence="2" id="KW-0698">rRNA processing</keyword>
<feature type="active site" description="Nucleophile" evidence="11">
    <location>
        <position position="251"/>
    </location>
</feature>
<dbReference type="InterPro" id="IPR001678">
    <property type="entry name" value="MeTrfase_RsmB-F_NOP2_dom"/>
</dbReference>
<dbReference type="Pfam" id="PF01189">
    <property type="entry name" value="Methyltr_RsmB-F"/>
    <property type="match status" value="1"/>
</dbReference>
<evidence type="ECO:0000256" key="7">
    <source>
        <dbReference type="ARBA" id="ARBA00022946"/>
    </source>
</evidence>
<evidence type="ECO:0000256" key="5">
    <source>
        <dbReference type="ARBA" id="ARBA00022691"/>
    </source>
</evidence>
<dbReference type="GO" id="GO:0008173">
    <property type="term" value="F:RNA methyltransferase activity"/>
    <property type="evidence" value="ECO:0007669"/>
    <property type="project" value="InterPro"/>
</dbReference>
<dbReference type="InterPro" id="IPR049560">
    <property type="entry name" value="MeTrfase_RsmB-F_NOP2_cat"/>
</dbReference>
<dbReference type="Proteomes" id="UP000070444">
    <property type="component" value="Unassembled WGS sequence"/>
</dbReference>
<keyword evidence="3 11" id="KW-0489">Methyltransferase</keyword>
<evidence type="ECO:0000313" key="14">
    <source>
        <dbReference type="Proteomes" id="UP000070444"/>
    </source>
</evidence>
<keyword evidence="7" id="KW-0809">Transit peptide</keyword>
<keyword evidence="5 11" id="KW-0949">S-adenosyl-L-methionine</keyword>
<dbReference type="PANTHER" id="PTHR22808">
    <property type="entry name" value="NCL1 YEAST -RELATED NOL1/NOP2/FMU SUN DOMAIN-CONTAINING"/>
    <property type="match status" value="1"/>
</dbReference>
<dbReference type="PROSITE" id="PS51686">
    <property type="entry name" value="SAM_MT_RSMB_NOP"/>
    <property type="match status" value="1"/>
</dbReference>
<dbReference type="AlphaFoldDB" id="A0A137P622"/>
<feature type="domain" description="SAM-dependent MTase RsmB/NOP-type" evidence="12">
    <location>
        <begin position="31"/>
        <end position="311"/>
    </location>
</feature>
<dbReference type="PANTHER" id="PTHR22808:SF3">
    <property type="entry name" value="5-METHYLCYTOSINE RRNA METHYLTRANSFERASE NSUN4"/>
    <property type="match status" value="1"/>
</dbReference>
<evidence type="ECO:0000256" key="4">
    <source>
        <dbReference type="ARBA" id="ARBA00022679"/>
    </source>
</evidence>
<keyword evidence="6 11" id="KW-0694">RNA-binding</keyword>
<evidence type="ECO:0000256" key="8">
    <source>
        <dbReference type="ARBA" id="ARBA00023128"/>
    </source>
</evidence>
<dbReference type="EMBL" id="KQ964502">
    <property type="protein sequence ID" value="KXN70436.1"/>
    <property type="molecule type" value="Genomic_DNA"/>
</dbReference>
<reference evidence="13 14" key="1">
    <citation type="journal article" date="2015" name="Genome Biol. Evol.">
        <title>Phylogenomic analyses indicate that early fungi evolved digesting cell walls of algal ancestors of land plants.</title>
        <authorList>
            <person name="Chang Y."/>
            <person name="Wang S."/>
            <person name="Sekimoto S."/>
            <person name="Aerts A.L."/>
            <person name="Choi C."/>
            <person name="Clum A."/>
            <person name="LaButti K.M."/>
            <person name="Lindquist E.A."/>
            <person name="Yee Ngan C."/>
            <person name="Ohm R.A."/>
            <person name="Salamov A.A."/>
            <person name="Grigoriev I.V."/>
            <person name="Spatafora J.W."/>
            <person name="Berbee M.L."/>
        </authorList>
    </citation>
    <scope>NUCLEOTIDE SEQUENCE [LARGE SCALE GENOMIC DNA]</scope>
    <source>
        <strain evidence="13 14">NRRL 28638</strain>
    </source>
</reference>
<evidence type="ECO:0000313" key="13">
    <source>
        <dbReference type="EMBL" id="KXN70436.1"/>
    </source>
</evidence>
<gene>
    <name evidence="13" type="ORF">CONCODRAFT_78853</name>
</gene>
<feature type="binding site" evidence="11">
    <location>
        <position position="198"/>
    </location>
    <ligand>
        <name>S-adenosyl-L-methionine</name>
        <dbReference type="ChEBI" id="CHEBI:59789"/>
    </ligand>
</feature>
<dbReference type="GO" id="GO:0005762">
    <property type="term" value="C:mitochondrial large ribosomal subunit"/>
    <property type="evidence" value="ECO:0007669"/>
    <property type="project" value="TreeGrafter"/>
</dbReference>
<comment type="similarity">
    <text evidence="11">Belongs to the class I-like SAM-binding methyltransferase superfamily. RsmB/NOP family.</text>
</comment>
<dbReference type="STRING" id="796925.A0A137P622"/>
<protein>
    <recommendedName>
        <fullName evidence="9">NOL1/NOP2/Sun domain family member 4</fullName>
    </recommendedName>
</protein>
<dbReference type="InterPro" id="IPR023267">
    <property type="entry name" value="RCMT"/>
</dbReference>
<evidence type="ECO:0000256" key="1">
    <source>
        <dbReference type="ARBA" id="ARBA00004173"/>
    </source>
</evidence>
<name>A0A137P622_CONC2</name>
<organism evidence="13 14">
    <name type="scientific">Conidiobolus coronatus (strain ATCC 28846 / CBS 209.66 / NRRL 28638)</name>
    <name type="common">Delacroixia coronata</name>
    <dbReference type="NCBI Taxonomy" id="796925"/>
    <lineage>
        <taxon>Eukaryota</taxon>
        <taxon>Fungi</taxon>
        <taxon>Fungi incertae sedis</taxon>
        <taxon>Zoopagomycota</taxon>
        <taxon>Entomophthoromycotina</taxon>
        <taxon>Entomophthoromycetes</taxon>
        <taxon>Entomophthorales</taxon>
        <taxon>Ancylistaceae</taxon>
        <taxon>Conidiobolus</taxon>
    </lineage>
</organism>
<feature type="binding site" evidence="11">
    <location>
        <position position="146"/>
    </location>
    <ligand>
        <name>S-adenosyl-L-methionine</name>
        <dbReference type="ChEBI" id="CHEBI:59789"/>
    </ligand>
</feature>